<sequence>MAILNKETKDKLDICKICKTEFSTSISTSTLADYLNIHNIVVRWIICNLQPFNIIEEEE</sequence>
<accession>A0ABN7UNR7</accession>
<name>A0ABN7UNR7_GIGMA</name>
<protein>
    <submittedName>
        <fullName evidence="1">24331_t:CDS:1</fullName>
    </submittedName>
</protein>
<evidence type="ECO:0000313" key="1">
    <source>
        <dbReference type="EMBL" id="CAG8638782.1"/>
    </source>
</evidence>
<reference evidence="1 2" key="1">
    <citation type="submission" date="2021-06" db="EMBL/GenBank/DDBJ databases">
        <authorList>
            <person name="Kallberg Y."/>
            <person name="Tangrot J."/>
            <person name="Rosling A."/>
        </authorList>
    </citation>
    <scope>NUCLEOTIDE SEQUENCE [LARGE SCALE GENOMIC DNA]</scope>
    <source>
        <strain evidence="1 2">120-4 pot B 10/14</strain>
    </source>
</reference>
<gene>
    <name evidence="1" type="ORF">GMARGA_LOCUS8731</name>
</gene>
<evidence type="ECO:0000313" key="2">
    <source>
        <dbReference type="Proteomes" id="UP000789901"/>
    </source>
</evidence>
<proteinExistence type="predicted"/>
<organism evidence="1 2">
    <name type="scientific">Gigaspora margarita</name>
    <dbReference type="NCBI Taxonomy" id="4874"/>
    <lineage>
        <taxon>Eukaryota</taxon>
        <taxon>Fungi</taxon>
        <taxon>Fungi incertae sedis</taxon>
        <taxon>Mucoromycota</taxon>
        <taxon>Glomeromycotina</taxon>
        <taxon>Glomeromycetes</taxon>
        <taxon>Diversisporales</taxon>
        <taxon>Gigasporaceae</taxon>
        <taxon>Gigaspora</taxon>
    </lineage>
</organism>
<comment type="caution">
    <text evidence="1">The sequence shown here is derived from an EMBL/GenBank/DDBJ whole genome shotgun (WGS) entry which is preliminary data.</text>
</comment>
<dbReference type="EMBL" id="CAJVQB010004541">
    <property type="protein sequence ID" value="CAG8638782.1"/>
    <property type="molecule type" value="Genomic_DNA"/>
</dbReference>
<keyword evidence="2" id="KW-1185">Reference proteome</keyword>
<dbReference type="Proteomes" id="UP000789901">
    <property type="component" value="Unassembled WGS sequence"/>
</dbReference>